<keyword evidence="2" id="KW-0274">FAD</keyword>
<organism evidence="4 5">
    <name type="scientific">Sulfuriferula multivorans</name>
    <dbReference type="NCBI Taxonomy" id="1559896"/>
    <lineage>
        <taxon>Bacteria</taxon>
        <taxon>Pseudomonadati</taxon>
        <taxon>Pseudomonadota</taxon>
        <taxon>Betaproteobacteria</taxon>
        <taxon>Nitrosomonadales</taxon>
        <taxon>Sulfuricellaceae</taxon>
        <taxon>Sulfuriferula</taxon>
    </lineage>
</organism>
<protein>
    <submittedName>
        <fullName evidence="4">Glycolate dehydrogenase, FAD-binding subunit GlcE</fullName>
    </submittedName>
</protein>
<dbReference type="PROSITE" id="PS51387">
    <property type="entry name" value="FAD_PCMH"/>
    <property type="match status" value="1"/>
</dbReference>
<dbReference type="Proteomes" id="UP000286806">
    <property type="component" value="Unassembled WGS sequence"/>
</dbReference>
<dbReference type="SUPFAM" id="SSF55103">
    <property type="entry name" value="FAD-linked oxidases, C-terminal domain"/>
    <property type="match status" value="1"/>
</dbReference>
<evidence type="ECO:0000256" key="2">
    <source>
        <dbReference type="ARBA" id="ARBA00022827"/>
    </source>
</evidence>
<dbReference type="SUPFAM" id="SSF56176">
    <property type="entry name" value="FAD-binding/transporter-associated domain-like"/>
    <property type="match status" value="1"/>
</dbReference>
<dbReference type="GO" id="GO:0071949">
    <property type="term" value="F:FAD binding"/>
    <property type="evidence" value="ECO:0007669"/>
    <property type="project" value="InterPro"/>
</dbReference>
<evidence type="ECO:0000259" key="3">
    <source>
        <dbReference type="PROSITE" id="PS51387"/>
    </source>
</evidence>
<dbReference type="GO" id="GO:0003824">
    <property type="term" value="F:catalytic activity"/>
    <property type="evidence" value="ECO:0007669"/>
    <property type="project" value="InterPro"/>
</dbReference>
<evidence type="ECO:0000313" key="4">
    <source>
        <dbReference type="EMBL" id="GBL45297.1"/>
    </source>
</evidence>
<gene>
    <name evidence="4" type="ORF">SFMTTN_1104</name>
</gene>
<comment type="caution">
    <text evidence="4">The sequence shown here is derived from an EMBL/GenBank/DDBJ whole genome shotgun (WGS) entry which is preliminary data.</text>
</comment>
<keyword evidence="1" id="KW-0285">Flavoprotein</keyword>
<dbReference type="InterPro" id="IPR016169">
    <property type="entry name" value="FAD-bd_PCMH_sub2"/>
</dbReference>
<dbReference type="Pfam" id="PF01565">
    <property type="entry name" value="FAD_binding_4"/>
    <property type="match status" value="1"/>
</dbReference>
<evidence type="ECO:0000256" key="1">
    <source>
        <dbReference type="ARBA" id="ARBA00022630"/>
    </source>
</evidence>
<dbReference type="PANTHER" id="PTHR11748:SF103">
    <property type="entry name" value="GLYCOLATE OXIDASE SUBUNIT GLCE"/>
    <property type="match status" value="1"/>
</dbReference>
<dbReference type="PANTHER" id="PTHR11748">
    <property type="entry name" value="D-LACTATE DEHYDROGENASE"/>
    <property type="match status" value="1"/>
</dbReference>
<dbReference type="InterPro" id="IPR016166">
    <property type="entry name" value="FAD-bd_PCMH"/>
</dbReference>
<reference evidence="4 5" key="1">
    <citation type="journal article" date="2019" name="Front. Microbiol.">
        <title>Genomes of Neutrophilic Sulfur-Oxidizing Chemolithoautotrophs Representing 9 Proteobacterial Species From 8 Genera.</title>
        <authorList>
            <person name="Watanabe T."/>
            <person name="Kojima H."/>
            <person name="Umezawa K."/>
            <person name="Hori C."/>
            <person name="Takasuka T.E."/>
            <person name="Kato Y."/>
            <person name="Fukui M."/>
        </authorList>
    </citation>
    <scope>NUCLEOTIDE SEQUENCE [LARGE SCALE GENOMIC DNA]</scope>
    <source>
        <strain evidence="4 5">TTN</strain>
    </source>
</reference>
<dbReference type="NCBIfam" id="NF008439">
    <property type="entry name" value="PRK11282.1"/>
    <property type="match status" value="1"/>
</dbReference>
<evidence type="ECO:0000313" key="5">
    <source>
        <dbReference type="Proteomes" id="UP000286806"/>
    </source>
</evidence>
<dbReference type="AlphaFoldDB" id="A0A401JCH3"/>
<dbReference type="RefSeq" id="WP_124704122.1">
    <property type="nucleotide sequence ID" value="NZ_BGOW01000008.1"/>
</dbReference>
<accession>A0A401JCH3</accession>
<dbReference type="InterPro" id="IPR006094">
    <property type="entry name" value="Oxid_FAD_bind_N"/>
</dbReference>
<proteinExistence type="predicted"/>
<name>A0A401JCH3_9PROT</name>
<keyword evidence="5" id="KW-1185">Reference proteome</keyword>
<dbReference type="EMBL" id="BGOW01000008">
    <property type="protein sequence ID" value="GBL45297.1"/>
    <property type="molecule type" value="Genomic_DNA"/>
</dbReference>
<feature type="domain" description="FAD-binding PCMH-type" evidence="3">
    <location>
        <begin position="1"/>
        <end position="166"/>
    </location>
</feature>
<dbReference type="InterPro" id="IPR036318">
    <property type="entry name" value="FAD-bd_PCMH-like_sf"/>
</dbReference>
<sequence length="348" mass="36510">MQAIIDQVHAAIAAQTPLQIRAGGSKDWYGNAPTGQLLDLSAHSGIVEYEPVELVLTAKAGTPLAEIEAVLAANGQMLSFEPPHYGAHATLGGTLACGFAGPRRAFAGSARDALLGVQLLDGRGDVLNFGGKVIKNVAGYDVSRLMAGAMGTLGVILQASFKVLPRPAQEVTLQFELDQDNAILRMNQLAGLPLPISAAAWVGGVMMLRLEGSGPGIHAAQVKLGGEVNPHGAAFWLAAREQTAALFGGDMPLWRLSVPATTPPIDLPGKQAVTWGGAQRWLKSDVPAGHIRSAAAEAGGHATLFRAADKSAGVFQPLPKAMLALHQRLKQQFDPHGILNRGRLYAEF</sequence>
<dbReference type="InterPro" id="IPR016164">
    <property type="entry name" value="FAD-linked_Oxase-like_C"/>
</dbReference>
<dbReference type="Gene3D" id="3.30.465.10">
    <property type="match status" value="1"/>
</dbReference>
<dbReference type="OrthoDB" id="9811557at2"/>